<evidence type="ECO:0000256" key="1">
    <source>
        <dbReference type="ARBA" id="ARBA00023015"/>
    </source>
</evidence>
<dbReference type="InterPro" id="IPR005471">
    <property type="entry name" value="Tscrpt_reg_IclR_N"/>
</dbReference>
<feature type="domain" description="IclR-ED" evidence="5">
    <location>
        <begin position="72"/>
        <end position="238"/>
    </location>
</feature>
<dbReference type="PANTHER" id="PTHR30136">
    <property type="entry name" value="HELIX-TURN-HELIX TRANSCRIPTIONAL REGULATOR, ICLR FAMILY"/>
    <property type="match status" value="1"/>
</dbReference>
<gene>
    <name evidence="6" type="ORF">ACFPER_09045</name>
</gene>
<dbReference type="Gene3D" id="3.30.450.40">
    <property type="match status" value="1"/>
</dbReference>
<keyword evidence="1" id="KW-0805">Transcription regulation</keyword>
<evidence type="ECO:0000313" key="6">
    <source>
        <dbReference type="EMBL" id="MFC4828932.1"/>
    </source>
</evidence>
<evidence type="ECO:0000256" key="2">
    <source>
        <dbReference type="ARBA" id="ARBA00023125"/>
    </source>
</evidence>
<dbReference type="PANTHER" id="PTHR30136:SF7">
    <property type="entry name" value="HTH-TYPE TRANSCRIPTIONAL REGULATOR KDGR-RELATED"/>
    <property type="match status" value="1"/>
</dbReference>
<dbReference type="InterPro" id="IPR029016">
    <property type="entry name" value="GAF-like_dom_sf"/>
</dbReference>
<dbReference type="PROSITE" id="PS51077">
    <property type="entry name" value="HTH_ICLR"/>
    <property type="match status" value="1"/>
</dbReference>
<keyword evidence="7" id="KW-1185">Reference proteome</keyword>
<evidence type="ECO:0000256" key="3">
    <source>
        <dbReference type="ARBA" id="ARBA00023163"/>
    </source>
</evidence>
<dbReference type="Pfam" id="PF09339">
    <property type="entry name" value="HTH_IclR"/>
    <property type="match status" value="1"/>
</dbReference>
<evidence type="ECO:0000259" key="4">
    <source>
        <dbReference type="PROSITE" id="PS51077"/>
    </source>
</evidence>
<dbReference type="SUPFAM" id="SSF46785">
    <property type="entry name" value="Winged helix' DNA-binding domain"/>
    <property type="match status" value="1"/>
</dbReference>
<dbReference type="Pfam" id="PF01614">
    <property type="entry name" value="IclR_C"/>
    <property type="match status" value="1"/>
</dbReference>
<keyword evidence="3" id="KW-0804">Transcription</keyword>
<feature type="domain" description="HTH iclR-type" evidence="4">
    <location>
        <begin position="9"/>
        <end position="71"/>
    </location>
</feature>
<comment type="caution">
    <text evidence="6">The sequence shown here is derived from an EMBL/GenBank/DDBJ whole genome shotgun (WGS) entry which is preliminary data.</text>
</comment>
<organism evidence="6 7">
    <name type="scientific">Agromyces aurantiacus</name>
    <dbReference type="NCBI Taxonomy" id="165814"/>
    <lineage>
        <taxon>Bacteria</taxon>
        <taxon>Bacillati</taxon>
        <taxon>Actinomycetota</taxon>
        <taxon>Actinomycetes</taxon>
        <taxon>Micrococcales</taxon>
        <taxon>Microbacteriaceae</taxon>
        <taxon>Agromyces</taxon>
    </lineage>
</organism>
<dbReference type="InterPro" id="IPR011991">
    <property type="entry name" value="ArsR-like_HTH"/>
</dbReference>
<protein>
    <submittedName>
        <fullName evidence="6">IclR family transcriptional regulator</fullName>
    </submittedName>
</protein>
<dbReference type="EMBL" id="JBHSJC010000001">
    <property type="protein sequence ID" value="MFC4828932.1"/>
    <property type="molecule type" value="Genomic_DNA"/>
</dbReference>
<keyword evidence="2" id="KW-0238">DNA-binding</keyword>
<dbReference type="CDD" id="cd00090">
    <property type="entry name" value="HTH_ARSR"/>
    <property type="match status" value="1"/>
</dbReference>
<proteinExistence type="predicted"/>
<dbReference type="SUPFAM" id="SSF55781">
    <property type="entry name" value="GAF domain-like"/>
    <property type="match status" value="1"/>
</dbReference>
<sequence length="238" mass="25310">MAETPEYAAPAVDKALDILELLADRPGGMTQLDIARAIGLSSGQVFRPLMRLERRGYLRRDRQTGLYELSMRLFDLAHRAEPLRSLVSASAIPMRELATSTRQSCNLSVLDSGRVRVIAQVESPADFGFRVRVGALFDVEGTPTGRVLAAFGPRPADRGDDVSADARAIRAAGHLVQPDAAQPGITDVVFPVLRADRAEAVAALTVPYVATSYSGTDLDAVLAETAAAAEAIRAGLGV</sequence>
<dbReference type="Gene3D" id="1.10.10.10">
    <property type="entry name" value="Winged helix-like DNA-binding domain superfamily/Winged helix DNA-binding domain"/>
    <property type="match status" value="1"/>
</dbReference>
<accession>A0ABV9R6M0</accession>
<dbReference type="InterPro" id="IPR036390">
    <property type="entry name" value="WH_DNA-bd_sf"/>
</dbReference>
<dbReference type="InterPro" id="IPR014757">
    <property type="entry name" value="Tscrpt_reg_IclR_C"/>
</dbReference>
<dbReference type="InterPro" id="IPR036388">
    <property type="entry name" value="WH-like_DNA-bd_sf"/>
</dbReference>
<dbReference type="InterPro" id="IPR050707">
    <property type="entry name" value="HTH_MetabolicPath_Reg"/>
</dbReference>
<evidence type="ECO:0000313" key="7">
    <source>
        <dbReference type="Proteomes" id="UP001595960"/>
    </source>
</evidence>
<dbReference type="RefSeq" id="WP_204392239.1">
    <property type="nucleotide sequence ID" value="NZ_JAFBBW010000001.1"/>
</dbReference>
<reference evidence="7" key="1">
    <citation type="journal article" date="2019" name="Int. J. Syst. Evol. Microbiol.">
        <title>The Global Catalogue of Microorganisms (GCM) 10K type strain sequencing project: providing services to taxonomists for standard genome sequencing and annotation.</title>
        <authorList>
            <consortium name="The Broad Institute Genomics Platform"/>
            <consortium name="The Broad Institute Genome Sequencing Center for Infectious Disease"/>
            <person name="Wu L."/>
            <person name="Ma J."/>
        </authorList>
    </citation>
    <scope>NUCLEOTIDE SEQUENCE [LARGE SCALE GENOMIC DNA]</scope>
    <source>
        <strain evidence="7">CGMCC 1.12192</strain>
    </source>
</reference>
<dbReference type="PROSITE" id="PS51078">
    <property type="entry name" value="ICLR_ED"/>
    <property type="match status" value="1"/>
</dbReference>
<dbReference type="Proteomes" id="UP001595960">
    <property type="component" value="Unassembled WGS sequence"/>
</dbReference>
<dbReference type="SMART" id="SM00346">
    <property type="entry name" value="HTH_ICLR"/>
    <property type="match status" value="1"/>
</dbReference>
<name>A0ABV9R6M0_9MICO</name>
<evidence type="ECO:0000259" key="5">
    <source>
        <dbReference type="PROSITE" id="PS51078"/>
    </source>
</evidence>